<evidence type="ECO:0000313" key="4">
    <source>
        <dbReference type="Proteomes" id="UP000002734"/>
    </source>
</evidence>
<name>C6C3A3_MUSP7</name>
<dbReference type="Gene3D" id="1.20.120.1490">
    <property type="match status" value="1"/>
</dbReference>
<dbReference type="GO" id="GO:0042597">
    <property type="term" value="C:periplasmic space"/>
    <property type="evidence" value="ECO:0007669"/>
    <property type="project" value="UniProtKB-SubCell"/>
</dbReference>
<keyword evidence="2" id="KW-0862">Zinc</keyword>
<keyword evidence="4" id="KW-1185">Reference proteome</keyword>
<dbReference type="Proteomes" id="UP000002734">
    <property type="component" value="Chromosome"/>
</dbReference>
<dbReference type="Pfam" id="PF13801">
    <property type="entry name" value="Metal_resist"/>
    <property type="match status" value="1"/>
</dbReference>
<dbReference type="InterPro" id="IPR025961">
    <property type="entry name" value="Metal_resist"/>
</dbReference>
<sequence>MNFRSWPVLLVASLALNVFLLGGIAGAAWQWHAAREASTTGSTPQSHSLRFAAAPLSTERQKAFTDGLNAARRNAREAVQQGRDARRDVLRLLAAPQWDRAALDTALQRTRDADLALRTRVEQSVVDFAAGLTPDERAQFAQSLAVYSEWWQPPPSPAVNAGPKPAQ</sequence>
<evidence type="ECO:0000256" key="1">
    <source>
        <dbReference type="ARBA" id="ARBA00044945"/>
    </source>
</evidence>
<reference evidence="3" key="1">
    <citation type="submission" date="2009-06" db="EMBL/GenBank/DDBJ databases">
        <title>Complete sequence of Dickeya dadantii Ech703.</title>
        <authorList>
            <consortium name="US DOE Joint Genome Institute"/>
            <person name="Lucas S."/>
            <person name="Copeland A."/>
            <person name="Lapidus A."/>
            <person name="Glavina del Rio T."/>
            <person name="Dalin E."/>
            <person name="Tice H."/>
            <person name="Bruce D."/>
            <person name="Goodwin L."/>
            <person name="Pitluck S."/>
            <person name="Chertkov O."/>
            <person name="Brettin T."/>
            <person name="Detter J.C."/>
            <person name="Han C."/>
            <person name="Larimer F."/>
            <person name="Land M."/>
            <person name="Hauser L."/>
            <person name="Kyrpides N."/>
            <person name="Mikhailova N."/>
            <person name="Balakrishnan V."/>
            <person name="Glasner J."/>
            <person name="Perna N.T."/>
        </authorList>
    </citation>
    <scope>NUCLEOTIDE SEQUENCE [LARGE SCALE GENOMIC DNA]</scope>
    <source>
        <strain evidence="3">Ech703</strain>
    </source>
</reference>
<dbReference type="HOGENOM" id="CLU_108824_0_0_6"/>
<dbReference type="EMBL" id="CP001654">
    <property type="protein sequence ID" value="ACS87201.1"/>
    <property type="molecule type" value="Genomic_DNA"/>
</dbReference>
<dbReference type="eggNOG" id="COG5612">
    <property type="taxonomic scope" value="Bacteria"/>
</dbReference>
<dbReference type="AlphaFoldDB" id="C6C3A3"/>
<evidence type="ECO:0000256" key="2">
    <source>
        <dbReference type="RuleBase" id="RU366051"/>
    </source>
</evidence>
<comment type="subcellular location">
    <subcellularLocation>
        <location evidence="2">Periplasm</location>
    </subcellularLocation>
</comment>
<comment type="similarity">
    <text evidence="1 2">Belongs to the ZraP family.</text>
</comment>
<dbReference type="STRING" id="579405.Dd703_3441"/>
<dbReference type="RefSeq" id="WP_015855099.1">
    <property type="nucleotide sequence ID" value="NC_012880.1"/>
</dbReference>
<organism evidence="3 4">
    <name type="scientific">Musicola paradisiaca (strain Ech703)</name>
    <name type="common">Dickeya paradisiaca</name>
    <name type="synonym">Dickeya dadantii</name>
    <dbReference type="NCBI Taxonomy" id="579405"/>
    <lineage>
        <taxon>Bacteria</taxon>
        <taxon>Pseudomonadati</taxon>
        <taxon>Pseudomonadota</taxon>
        <taxon>Gammaproteobacteria</taxon>
        <taxon>Enterobacterales</taxon>
        <taxon>Pectobacteriaceae</taxon>
        <taxon>Musicola</taxon>
    </lineage>
</organism>
<dbReference type="KEGG" id="dda:Dd703_3441"/>
<accession>C6C3A3</accession>
<comment type="function">
    <text evidence="2">Part of the Zra signaling pathway, an envelope stress response (ESR) system composed of the periplasmic accessory protein ZraP, the histidine kinase ZraS and the transcriptional regulator ZraR. The ZraPSR system contributes to antibiotic resistance and is important for membrane integrity in the presence of membrane-targeting biocides. ZraP acts as a modulator which has both a regulatory and a chaperone function. The zinc-bound form of ZraP modulates the response of the ZraPSR system by inhibiting the expression of the zra genes, probably by interacting with ZraS.</text>
</comment>
<gene>
    <name evidence="3" type="ordered locus">Dd703_3441</name>
</gene>
<proteinExistence type="inferred from homology"/>
<protein>
    <recommendedName>
        <fullName evidence="2">Zinc resistance-associated protein</fullName>
    </recommendedName>
</protein>
<keyword evidence="2" id="KW-0574">Periplasm</keyword>
<evidence type="ECO:0000313" key="3">
    <source>
        <dbReference type="EMBL" id="ACS87201.1"/>
    </source>
</evidence>